<dbReference type="Proteomes" id="UP000681425">
    <property type="component" value="Chromosome"/>
</dbReference>
<name>A0A975Q198_9SPHN</name>
<protein>
    <recommendedName>
        <fullName evidence="3">STAS/SEC14 domain-containing protein</fullName>
    </recommendedName>
</protein>
<dbReference type="AlphaFoldDB" id="A0A975Q198"/>
<evidence type="ECO:0008006" key="3">
    <source>
        <dbReference type="Google" id="ProtNLM"/>
    </source>
</evidence>
<dbReference type="KEGG" id="spph:KFK14_19475"/>
<sequence>MISRDYSDEDGIILVTATGAWNEHDVDQHYEALRLEIAARRETGLPILLLSDVTQAKRQAPAVERRTMWQIEQTFAPGDRLAVLVTDADDKAHVRGLLGKADMAAFSSKIAAQMWLLYEGLEAPR</sequence>
<dbReference type="RefSeq" id="WP_212608847.1">
    <property type="nucleotide sequence ID" value="NZ_CP073910.1"/>
</dbReference>
<organism evidence="1 2">
    <name type="scientific">Sphingobium phenoxybenzoativorans</name>
    <dbReference type="NCBI Taxonomy" id="1592790"/>
    <lineage>
        <taxon>Bacteria</taxon>
        <taxon>Pseudomonadati</taxon>
        <taxon>Pseudomonadota</taxon>
        <taxon>Alphaproteobacteria</taxon>
        <taxon>Sphingomonadales</taxon>
        <taxon>Sphingomonadaceae</taxon>
        <taxon>Sphingobium</taxon>
    </lineage>
</organism>
<evidence type="ECO:0000313" key="2">
    <source>
        <dbReference type="Proteomes" id="UP000681425"/>
    </source>
</evidence>
<proteinExistence type="predicted"/>
<keyword evidence="2" id="KW-1185">Reference proteome</keyword>
<gene>
    <name evidence="1" type="ORF">KFK14_19475</name>
</gene>
<reference evidence="1" key="1">
    <citation type="submission" date="2021-04" db="EMBL/GenBank/DDBJ databases">
        <title>Isolation of p-tert-butylphenol degrading bacteria Sphingobium phenoxybenzoativorans Tas13 from active sludge.</title>
        <authorList>
            <person name="Li Y."/>
        </authorList>
    </citation>
    <scope>NUCLEOTIDE SEQUENCE</scope>
    <source>
        <strain evidence="1">Tas13</strain>
    </source>
</reference>
<dbReference type="EMBL" id="CP073910">
    <property type="protein sequence ID" value="QUT05157.1"/>
    <property type="molecule type" value="Genomic_DNA"/>
</dbReference>
<accession>A0A975Q198</accession>
<evidence type="ECO:0000313" key="1">
    <source>
        <dbReference type="EMBL" id="QUT05157.1"/>
    </source>
</evidence>